<name>A0A6I5RLN6_9PSED</name>
<dbReference type="Pfam" id="PF13545">
    <property type="entry name" value="HTH_Crp_2"/>
    <property type="match status" value="1"/>
</dbReference>
<dbReference type="InterPro" id="IPR018490">
    <property type="entry name" value="cNMP-bd_dom_sf"/>
</dbReference>
<dbReference type="SUPFAM" id="SSF51206">
    <property type="entry name" value="cAMP-binding domain-like"/>
    <property type="match status" value="1"/>
</dbReference>
<dbReference type="PROSITE" id="PS51063">
    <property type="entry name" value="HTH_CRP_2"/>
    <property type="match status" value="1"/>
</dbReference>
<protein>
    <submittedName>
        <fullName evidence="5">Helix-turn-helix domain-containing protein</fullName>
    </submittedName>
</protein>
<keyword evidence="1" id="KW-0805">Transcription regulation</keyword>
<dbReference type="InterPro" id="IPR036390">
    <property type="entry name" value="WH_DNA-bd_sf"/>
</dbReference>
<gene>
    <name evidence="5" type="ORF">G3O07_03420</name>
</gene>
<dbReference type="Proteomes" id="UP000471751">
    <property type="component" value="Unassembled WGS sequence"/>
</dbReference>
<evidence type="ECO:0000256" key="3">
    <source>
        <dbReference type="ARBA" id="ARBA00023163"/>
    </source>
</evidence>
<dbReference type="FunFam" id="1.10.10.10:FF:000028">
    <property type="entry name" value="Fumarate/nitrate reduction transcriptional regulator Fnr"/>
    <property type="match status" value="1"/>
</dbReference>
<keyword evidence="6" id="KW-1185">Reference proteome</keyword>
<evidence type="ECO:0000256" key="1">
    <source>
        <dbReference type="ARBA" id="ARBA00023015"/>
    </source>
</evidence>
<feature type="domain" description="HTH crp-type" evidence="4">
    <location>
        <begin position="177"/>
        <end position="250"/>
    </location>
</feature>
<organism evidence="5 6">
    <name type="scientific">Pseudomonas laurentiana</name>
    <dbReference type="NCBI Taxonomy" id="2364649"/>
    <lineage>
        <taxon>Bacteria</taxon>
        <taxon>Pseudomonadati</taxon>
        <taxon>Pseudomonadota</taxon>
        <taxon>Gammaproteobacteria</taxon>
        <taxon>Pseudomonadales</taxon>
        <taxon>Pseudomonadaceae</taxon>
        <taxon>Pseudomonas</taxon>
    </lineage>
</organism>
<dbReference type="GO" id="GO:0005829">
    <property type="term" value="C:cytosol"/>
    <property type="evidence" value="ECO:0007669"/>
    <property type="project" value="TreeGrafter"/>
</dbReference>
<keyword evidence="2" id="KW-0238">DNA-binding</keyword>
<evidence type="ECO:0000256" key="2">
    <source>
        <dbReference type="ARBA" id="ARBA00023125"/>
    </source>
</evidence>
<dbReference type="InterPro" id="IPR036388">
    <property type="entry name" value="WH-like_DNA-bd_sf"/>
</dbReference>
<evidence type="ECO:0000313" key="5">
    <source>
        <dbReference type="EMBL" id="NES08992.1"/>
    </source>
</evidence>
<dbReference type="InterPro" id="IPR012318">
    <property type="entry name" value="HTH_CRP"/>
</dbReference>
<sequence>MQHNNNAVAQAHIELPATETIERTRLFSLGASCAQCAVRAFCLPSGCTHAERDTFNSLISQRMRIKKGAALYHANDPLNCLYAIRMGCFKISLIDAYGRGLVADFMMAGDVMGLDAISTSRYACSALALEDSEVCPIPYHQIEQLARHCPALQQTLNRLMSRQIVRDNERLLMMCNMNADERFAAFLLQLSQRYAMRGYSAMGFVLRMTREDIASYLGLRLETICRCMARLRDLQIVRFAGREVEILDMPALEAMEHRWST</sequence>
<dbReference type="EMBL" id="JAAHBT010000031">
    <property type="protein sequence ID" value="NES08992.1"/>
    <property type="molecule type" value="Genomic_DNA"/>
</dbReference>
<accession>A0A6I5RLN6</accession>
<dbReference type="AlphaFoldDB" id="A0A6I5RLN6"/>
<dbReference type="GO" id="GO:0003700">
    <property type="term" value="F:DNA-binding transcription factor activity"/>
    <property type="evidence" value="ECO:0007669"/>
    <property type="project" value="TreeGrafter"/>
</dbReference>
<dbReference type="Gene3D" id="1.10.10.10">
    <property type="entry name" value="Winged helix-like DNA-binding domain superfamily/Winged helix DNA-binding domain"/>
    <property type="match status" value="1"/>
</dbReference>
<dbReference type="Gene3D" id="2.60.120.10">
    <property type="entry name" value="Jelly Rolls"/>
    <property type="match status" value="1"/>
</dbReference>
<reference evidence="5 6" key="1">
    <citation type="submission" date="2020-02" db="EMBL/GenBank/DDBJ databases">
        <title>Broccoli isolated Pseudomonas sp.</title>
        <authorList>
            <person name="Fujikawa T."/>
            <person name="Sawada H."/>
        </authorList>
    </citation>
    <scope>NUCLEOTIDE SEQUENCE [LARGE SCALE GENOMIC DNA]</scope>
    <source>
        <strain evidence="5 6">JCM 32154</strain>
    </source>
</reference>
<dbReference type="GO" id="GO:0003677">
    <property type="term" value="F:DNA binding"/>
    <property type="evidence" value="ECO:0007669"/>
    <property type="project" value="UniProtKB-KW"/>
</dbReference>
<dbReference type="SMART" id="SM00100">
    <property type="entry name" value="cNMP"/>
    <property type="match status" value="1"/>
</dbReference>
<dbReference type="SUPFAM" id="SSF46785">
    <property type="entry name" value="Winged helix' DNA-binding domain"/>
    <property type="match status" value="1"/>
</dbReference>
<dbReference type="InterPro" id="IPR000595">
    <property type="entry name" value="cNMP-bd_dom"/>
</dbReference>
<keyword evidence="3" id="KW-0804">Transcription</keyword>
<dbReference type="PANTHER" id="PTHR24567">
    <property type="entry name" value="CRP FAMILY TRANSCRIPTIONAL REGULATORY PROTEIN"/>
    <property type="match status" value="1"/>
</dbReference>
<evidence type="ECO:0000313" key="6">
    <source>
        <dbReference type="Proteomes" id="UP000471751"/>
    </source>
</evidence>
<dbReference type="InterPro" id="IPR014710">
    <property type="entry name" value="RmlC-like_jellyroll"/>
</dbReference>
<proteinExistence type="predicted"/>
<comment type="caution">
    <text evidence="5">The sequence shown here is derived from an EMBL/GenBank/DDBJ whole genome shotgun (WGS) entry which is preliminary data.</text>
</comment>
<dbReference type="CDD" id="cd00038">
    <property type="entry name" value="CAP_ED"/>
    <property type="match status" value="1"/>
</dbReference>
<dbReference type="SMART" id="SM00419">
    <property type="entry name" value="HTH_CRP"/>
    <property type="match status" value="1"/>
</dbReference>
<dbReference type="InterPro" id="IPR050397">
    <property type="entry name" value="Env_Response_Regulators"/>
</dbReference>
<dbReference type="Pfam" id="PF00027">
    <property type="entry name" value="cNMP_binding"/>
    <property type="match status" value="1"/>
</dbReference>
<dbReference type="PANTHER" id="PTHR24567:SF75">
    <property type="entry name" value="FUMARATE AND NITRATE REDUCTION REGULATORY PROTEIN"/>
    <property type="match status" value="1"/>
</dbReference>
<dbReference type="RefSeq" id="WP_163932554.1">
    <property type="nucleotide sequence ID" value="NZ_BMQU01000016.1"/>
</dbReference>
<evidence type="ECO:0000259" key="4">
    <source>
        <dbReference type="PROSITE" id="PS51063"/>
    </source>
</evidence>
<dbReference type="PRINTS" id="PR00034">
    <property type="entry name" value="HTHCRP"/>
</dbReference>